<proteinExistence type="predicted"/>
<evidence type="ECO:0000313" key="2">
    <source>
        <dbReference type="Proteomes" id="UP001210720"/>
    </source>
</evidence>
<dbReference type="Proteomes" id="UP001210720">
    <property type="component" value="Unassembled WGS sequence"/>
</dbReference>
<accession>A0ABT4XMB7</accession>
<sequence length="275" mass="30777">MKEFLLECASSDADVQKKISLGSPMDYAFFAVAELIQADLYAFKPFQNLVQVHSREIFLDTLWLGGLGYPGSLARKDSDIFDEKLIEDFQIGCFPDDFYQVEGWTNMLGCSSDGPISEAMLAAANQAASSRGYLRVPRFVATRTGKLDLRLFEFCEENYGAGFTRLGNSTRSRQLADELRVLDGSYICIPENVADGARSYFADRGRDIFTDYETHKNQVGRPRKQEDAANAYHQCFPSGHNAKGLSWKEARAQVERAMGQTVDVDTIKRGLGKKK</sequence>
<dbReference type="RefSeq" id="WP_271430469.1">
    <property type="nucleotide sequence ID" value="NZ_JAQIOY010000001.1"/>
</dbReference>
<protein>
    <submittedName>
        <fullName evidence="1">Uncharacterized protein</fullName>
    </submittedName>
</protein>
<keyword evidence="2" id="KW-1185">Reference proteome</keyword>
<reference evidence="1 2" key="1">
    <citation type="submission" date="2023-01" db="EMBL/GenBank/DDBJ databases">
        <title>Thalassococcus onchidii sp. nov., isolated from a marine invertebrate from the South China Sea.</title>
        <authorList>
            <person name="Xu S."/>
            <person name="Liu Z."/>
            <person name="Xu Y."/>
        </authorList>
    </citation>
    <scope>NUCLEOTIDE SEQUENCE [LARGE SCALE GENOMIC DNA]</scope>
    <source>
        <strain evidence="1 2">KCTC 32084</strain>
    </source>
</reference>
<evidence type="ECO:0000313" key="1">
    <source>
        <dbReference type="EMBL" id="MDA7423096.1"/>
    </source>
</evidence>
<organism evidence="1 2">
    <name type="scientific">Thalassococcus lentus</name>
    <dbReference type="NCBI Taxonomy" id="1210524"/>
    <lineage>
        <taxon>Bacteria</taxon>
        <taxon>Pseudomonadati</taxon>
        <taxon>Pseudomonadota</taxon>
        <taxon>Alphaproteobacteria</taxon>
        <taxon>Rhodobacterales</taxon>
        <taxon>Roseobacteraceae</taxon>
        <taxon>Thalassococcus</taxon>
    </lineage>
</organism>
<comment type="caution">
    <text evidence="1">The sequence shown here is derived from an EMBL/GenBank/DDBJ whole genome shotgun (WGS) entry which is preliminary data.</text>
</comment>
<gene>
    <name evidence="1" type="ORF">PFY00_00020</name>
</gene>
<name>A0ABT4XMB7_9RHOB</name>
<dbReference type="EMBL" id="JAQIOY010000001">
    <property type="protein sequence ID" value="MDA7423096.1"/>
    <property type="molecule type" value="Genomic_DNA"/>
</dbReference>